<dbReference type="SMART" id="SM01272">
    <property type="entry name" value="LsmAD"/>
    <property type="match status" value="1"/>
</dbReference>
<name>A0A2G8KMZ5_STIJA</name>
<dbReference type="EMBL" id="MRZV01000468">
    <property type="protein sequence ID" value="PIK49394.1"/>
    <property type="molecule type" value="Genomic_DNA"/>
</dbReference>
<feature type="compositionally biased region" description="Basic and acidic residues" evidence="1">
    <location>
        <begin position="348"/>
        <end position="357"/>
    </location>
</feature>
<organism evidence="3 4">
    <name type="scientific">Stichopus japonicus</name>
    <name type="common">Sea cucumber</name>
    <dbReference type="NCBI Taxonomy" id="307972"/>
    <lineage>
        <taxon>Eukaryota</taxon>
        <taxon>Metazoa</taxon>
        <taxon>Echinodermata</taxon>
        <taxon>Eleutherozoa</taxon>
        <taxon>Echinozoa</taxon>
        <taxon>Holothuroidea</taxon>
        <taxon>Aspidochirotacea</taxon>
        <taxon>Aspidochirotida</taxon>
        <taxon>Stichopodidae</taxon>
        <taxon>Apostichopus</taxon>
    </lineage>
</organism>
<evidence type="ECO:0000259" key="2">
    <source>
        <dbReference type="SMART" id="SM01272"/>
    </source>
</evidence>
<dbReference type="GO" id="GO:0034063">
    <property type="term" value="P:stress granule assembly"/>
    <property type="evidence" value="ECO:0007669"/>
    <property type="project" value="TreeGrafter"/>
</dbReference>
<evidence type="ECO:0000256" key="1">
    <source>
        <dbReference type="SAM" id="MobiDB-lite"/>
    </source>
</evidence>
<dbReference type="AlphaFoldDB" id="A0A2G8KMZ5"/>
<gene>
    <name evidence="3" type="ORF">BSL78_13737</name>
</gene>
<feature type="region of interest" description="Disordered" evidence="1">
    <location>
        <begin position="348"/>
        <end position="379"/>
    </location>
</feature>
<evidence type="ECO:0000313" key="3">
    <source>
        <dbReference type="EMBL" id="PIK49394.1"/>
    </source>
</evidence>
<dbReference type="PANTHER" id="PTHR12854:SF7">
    <property type="entry name" value="ATAXIN-2 HOMOLOG"/>
    <property type="match status" value="1"/>
</dbReference>
<dbReference type="PANTHER" id="PTHR12854">
    <property type="entry name" value="ATAXIN 2-RELATED"/>
    <property type="match status" value="1"/>
</dbReference>
<protein>
    <submittedName>
        <fullName evidence="3">Putative ataxin-2-like</fullName>
    </submittedName>
</protein>
<dbReference type="OrthoDB" id="2275718at2759"/>
<dbReference type="InterPro" id="IPR045117">
    <property type="entry name" value="ATXN2-like"/>
</dbReference>
<keyword evidence="4" id="KW-1185">Reference proteome</keyword>
<feature type="compositionally biased region" description="Basic residues" evidence="1">
    <location>
        <begin position="360"/>
        <end position="379"/>
    </location>
</feature>
<accession>A0A2G8KMZ5</accession>
<dbReference type="GO" id="GO:0003729">
    <property type="term" value="F:mRNA binding"/>
    <property type="evidence" value="ECO:0007669"/>
    <property type="project" value="TreeGrafter"/>
</dbReference>
<evidence type="ECO:0000313" key="4">
    <source>
        <dbReference type="Proteomes" id="UP000230750"/>
    </source>
</evidence>
<dbReference type="Proteomes" id="UP000230750">
    <property type="component" value="Unassembled WGS sequence"/>
</dbReference>
<feature type="domain" description="LsmAD" evidence="2">
    <location>
        <begin position="308"/>
        <end position="372"/>
    </location>
</feature>
<dbReference type="InterPro" id="IPR009604">
    <property type="entry name" value="LsmAD_domain"/>
</dbReference>
<dbReference type="GO" id="GO:0010494">
    <property type="term" value="C:cytoplasmic stress granule"/>
    <property type="evidence" value="ECO:0007669"/>
    <property type="project" value="TreeGrafter"/>
</dbReference>
<dbReference type="STRING" id="307972.A0A2G8KMZ5"/>
<dbReference type="Pfam" id="PF06741">
    <property type="entry name" value="LsmAD"/>
    <property type="match status" value="1"/>
</dbReference>
<comment type="caution">
    <text evidence="3">The sequence shown here is derived from an EMBL/GenBank/DDBJ whole genome shotgun (WGS) entry which is preliminary data.</text>
</comment>
<proteinExistence type="predicted"/>
<reference evidence="3 4" key="1">
    <citation type="journal article" date="2017" name="PLoS Biol.">
        <title>The sea cucumber genome provides insights into morphological evolution and visceral regeneration.</title>
        <authorList>
            <person name="Zhang X."/>
            <person name="Sun L."/>
            <person name="Yuan J."/>
            <person name="Sun Y."/>
            <person name="Gao Y."/>
            <person name="Zhang L."/>
            <person name="Li S."/>
            <person name="Dai H."/>
            <person name="Hamel J.F."/>
            <person name="Liu C."/>
            <person name="Yu Y."/>
            <person name="Liu S."/>
            <person name="Lin W."/>
            <person name="Guo K."/>
            <person name="Jin S."/>
            <person name="Xu P."/>
            <person name="Storey K.B."/>
            <person name="Huan P."/>
            <person name="Zhang T."/>
            <person name="Zhou Y."/>
            <person name="Zhang J."/>
            <person name="Lin C."/>
            <person name="Li X."/>
            <person name="Xing L."/>
            <person name="Huo D."/>
            <person name="Sun M."/>
            <person name="Wang L."/>
            <person name="Mercier A."/>
            <person name="Li F."/>
            <person name="Yang H."/>
            <person name="Xiang J."/>
        </authorList>
    </citation>
    <scope>NUCLEOTIDE SEQUENCE [LARGE SCALE GENOMIC DNA]</scope>
    <source>
        <strain evidence="3">Shaxun</strain>
        <tissue evidence="3">Muscle</tissue>
    </source>
</reference>
<sequence>MAGLLRELRLQNRRERIRDRQRRQIRRHLKKINKKQTRTTSKDLHKTVDQTTVRNVLICLLDISQSTTDLGMTLTTDKQKTGKELVPYRPPASLLNLRIDVTAACDLARVFQTMLAAVHASQITRRGHVTDYSPTGLEVVVYRPRPFFHRLTLDLTVACDIARMFQSPSAALIYVDNSKFRVFNIHAELLDGNDGAQTQIVADETVSVDSEKQSCDDIFSLGESCDQQQTDVTIGLDTSNERDVEKEGSHAFLFDEDIAKLPCVEPMRPQQLVKWEELSDVTDHGLDLDQQGEGWDVNDMFATNEADFGFKSTFDETLSEYTTLLVKEATPDYQLRWERACRLADEIEGKKKAEQANRAKQPKKRKKKNRRSKKSGCPY</sequence>